<reference evidence="1" key="1">
    <citation type="submission" date="2020-05" db="EMBL/GenBank/DDBJ databases">
        <authorList>
            <person name="Chiriac C."/>
            <person name="Salcher M."/>
            <person name="Ghai R."/>
            <person name="Kavagutti S V."/>
        </authorList>
    </citation>
    <scope>NUCLEOTIDE SEQUENCE</scope>
</reference>
<accession>A0A6J7J7L0</accession>
<proteinExistence type="predicted"/>
<sequence length="73" mass="7942">MSRQVCETSPVHNERAQLSSATTTLEELLDRVSSTAEAVLAAGDESLASDLFEVERSLRTAHRRLVSATRRAG</sequence>
<name>A0A6J7J7L0_9ZZZZ</name>
<organism evidence="1">
    <name type="scientific">freshwater metagenome</name>
    <dbReference type="NCBI Taxonomy" id="449393"/>
    <lineage>
        <taxon>unclassified sequences</taxon>
        <taxon>metagenomes</taxon>
        <taxon>ecological metagenomes</taxon>
    </lineage>
</organism>
<gene>
    <name evidence="1" type="ORF">UFOPK3708_01323</name>
</gene>
<protein>
    <submittedName>
        <fullName evidence="1">Unannotated protein</fullName>
    </submittedName>
</protein>
<evidence type="ECO:0000313" key="1">
    <source>
        <dbReference type="EMBL" id="CAB4938871.1"/>
    </source>
</evidence>
<dbReference type="EMBL" id="CAFBNA010000087">
    <property type="protein sequence ID" value="CAB4938871.1"/>
    <property type="molecule type" value="Genomic_DNA"/>
</dbReference>
<dbReference type="AlphaFoldDB" id="A0A6J7J7L0"/>